<protein>
    <submittedName>
        <fullName evidence="2">Glycerophosphoryl diester phosphodiesterase</fullName>
        <ecNumber evidence="2">3.1.4.46</ecNumber>
    </submittedName>
</protein>
<dbReference type="GO" id="GO:0008889">
    <property type="term" value="F:glycerophosphodiester phosphodiesterase activity"/>
    <property type="evidence" value="ECO:0007669"/>
    <property type="project" value="UniProtKB-EC"/>
</dbReference>
<evidence type="ECO:0000313" key="2">
    <source>
        <dbReference type="EMBL" id="MDR6238350.1"/>
    </source>
</evidence>
<dbReference type="EMBL" id="JAVDQD010000001">
    <property type="protein sequence ID" value="MDR6238350.1"/>
    <property type="molecule type" value="Genomic_DNA"/>
</dbReference>
<dbReference type="InterPro" id="IPR030395">
    <property type="entry name" value="GP_PDE_dom"/>
</dbReference>
<dbReference type="Pfam" id="PF03009">
    <property type="entry name" value="GDPD"/>
    <property type="match status" value="1"/>
</dbReference>
<evidence type="ECO:0000259" key="1">
    <source>
        <dbReference type="PROSITE" id="PS51704"/>
    </source>
</evidence>
<dbReference type="PROSITE" id="PS51257">
    <property type="entry name" value="PROKAR_LIPOPROTEIN"/>
    <property type="match status" value="1"/>
</dbReference>
<name>A0AAE3XLW7_9BACT</name>
<dbReference type="EC" id="3.1.4.46" evidence="2"/>
<keyword evidence="2" id="KW-0378">Hydrolase</keyword>
<dbReference type="Proteomes" id="UP001185092">
    <property type="component" value="Unassembled WGS sequence"/>
</dbReference>
<comment type="caution">
    <text evidence="2">The sequence shown here is derived from an EMBL/GenBank/DDBJ whole genome shotgun (WGS) entry which is preliminary data.</text>
</comment>
<sequence>MIKQIAIIIFISIIALACEKKKKYHFKLDTIEKTYELFTYDPKKSFPMVLAHRGGKYKGYPENAIESFEYMMQFSPMVIQCQLNYSADDSVFIFRDDTLSRTTNGIGNIHEMTYPELKRLELIDYLGNNTPYKIPTLSEMLDWANGRAFLIINPRHNIPFDRLLEQVKAHDALNYICIVARNVEEAMAIDSLDSTVMISVNLVDTTEYKRLHRTGVDPKRMIAYTGKKTKSEKYYYFMHGKGIMNIIKAAGKLDEKAKKTDDDLYIEMVQLGVDIISTDRPVEVSKELNFLIINSQSFPNFVEYK</sequence>
<dbReference type="PANTHER" id="PTHR46211">
    <property type="entry name" value="GLYCEROPHOSPHORYL DIESTER PHOSPHODIESTERASE"/>
    <property type="match status" value="1"/>
</dbReference>
<organism evidence="2 3">
    <name type="scientific">Aureibacter tunicatorum</name>
    <dbReference type="NCBI Taxonomy" id="866807"/>
    <lineage>
        <taxon>Bacteria</taxon>
        <taxon>Pseudomonadati</taxon>
        <taxon>Bacteroidota</taxon>
        <taxon>Cytophagia</taxon>
        <taxon>Cytophagales</taxon>
        <taxon>Persicobacteraceae</taxon>
        <taxon>Aureibacter</taxon>
    </lineage>
</organism>
<dbReference type="AlphaFoldDB" id="A0AAE3XLW7"/>
<feature type="domain" description="GP-PDE" evidence="1">
    <location>
        <begin position="47"/>
        <end position="288"/>
    </location>
</feature>
<proteinExistence type="predicted"/>
<reference evidence="2" key="1">
    <citation type="submission" date="2023-07" db="EMBL/GenBank/DDBJ databases">
        <title>Genomic Encyclopedia of Type Strains, Phase IV (KMG-IV): sequencing the most valuable type-strain genomes for metagenomic binning, comparative biology and taxonomic classification.</title>
        <authorList>
            <person name="Goeker M."/>
        </authorList>
    </citation>
    <scope>NUCLEOTIDE SEQUENCE</scope>
    <source>
        <strain evidence="2">DSM 26174</strain>
    </source>
</reference>
<dbReference type="PANTHER" id="PTHR46211:SF14">
    <property type="entry name" value="GLYCEROPHOSPHODIESTER PHOSPHODIESTERASE"/>
    <property type="match status" value="1"/>
</dbReference>
<dbReference type="PROSITE" id="PS51704">
    <property type="entry name" value="GP_PDE"/>
    <property type="match status" value="1"/>
</dbReference>
<dbReference type="RefSeq" id="WP_309937835.1">
    <property type="nucleotide sequence ID" value="NZ_AP025305.1"/>
</dbReference>
<dbReference type="GO" id="GO:0006629">
    <property type="term" value="P:lipid metabolic process"/>
    <property type="evidence" value="ECO:0007669"/>
    <property type="project" value="InterPro"/>
</dbReference>
<dbReference type="InterPro" id="IPR017946">
    <property type="entry name" value="PLC-like_Pdiesterase_TIM-brl"/>
</dbReference>
<evidence type="ECO:0000313" key="3">
    <source>
        <dbReference type="Proteomes" id="UP001185092"/>
    </source>
</evidence>
<keyword evidence="3" id="KW-1185">Reference proteome</keyword>
<gene>
    <name evidence="2" type="ORF">HNQ88_001326</name>
</gene>
<accession>A0AAE3XLW7</accession>
<dbReference type="SUPFAM" id="SSF51695">
    <property type="entry name" value="PLC-like phosphodiesterases"/>
    <property type="match status" value="1"/>
</dbReference>
<dbReference type="Gene3D" id="3.20.20.190">
    <property type="entry name" value="Phosphatidylinositol (PI) phosphodiesterase"/>
    <property type="match status" value="1"/>
</dbReference>
<dbReference type="CDD" id="cd08566">
    <property type="entry name" value="GDPD_AtGDE_like"/>
    <property type="match status" value="1"/>
</dbReference>